<gene>
    <name evidence="2" type="ORF">GCM10009776_13210</name>
</gene>
<evidence type="ECO:0000313" key="2">
    <source>
        <dbReference type="EMBL" id="GAA1952656.1"/>
    </source>
</evidence>
<sequence length="164" mass="17792">MSCIIAPGFNKSRESHAGKREMPALTFAERLIHGAQRDVAHHVDPEREAELTDSVRERPESASLARAGEPRFWSWTSPLTADSDPLSIFPASAKRAARRRRDFIHLGCRGLPRPVGWMVGPGPPTSMEAAMSDPTPPRGSRSGTIAWARAIGDRGERDAASSAA</sequence>
<feature type="region of interest" description="Disordered" evidence="1">
    <location>
        <begin position="122"/>
        <end position="143"/>
    </location>
</feature>
<reference evidence="3" key="1">
    <citation type="journal article" date="2019" name="Int. J. Syst. Evol. Microbiol.">
        <title>The Global Catalogue of Microorganisms (GCM) 10K type strain sequencing project: providing services to taxonomists for standard genome sequencing and annotation.</title>
        <authorList>
            <consortium name="The Broad Institute Genomics Platform"/>
            <consortium name="The Broad Institute Genome Sequencing Center for Infectious Disease"/>
            <person name="Wu L."/>
            <person name="Ma J."/>
        </authorList>
    </citation>
    <scope>NUCLEOTIDE SEQUENCE [LARGE SCALE GENOMIC DNA]</scope>
    <source>
        <strain evidence="3">JCM 14901</strain>
    </source>
</reference>
<proteinExistence type="predicted"/>
<dbReference type="EMBL" id="BAAAOG010000002">
    <property type="protein sequence ID" value="GAA1952656.1"/>
    <property type="molecule type" value="Genomic_DNA"/>
</dbReference>
<keyword evidence="3" id="KW-1185">Reference proteome</keyword>
<protein>
    <submittedName>
        <fullName evidence="2">Uncharacterized protein</fullName>
    </submittedName>
</protein>
<feature type="region of interest" description="Disordered" evidence="1">
    <location>
        <begin position="39"/>
        <end position="63"/>
    </location>
</feature>
<dbReference type="Proteomes" id="UP001499933">
    <property type="component" value="Unassembled WGS sequence"/>
</dbReference>
<accession>A0ABP5BW18</accession>
<organism evidence="2 3">
    <name type="scientific">Microbacterium deminutum</name>
    <dbReference type="NCBI Taxonomy" id="344164"/>
    <lineage>
        <taxon>Bacteria</taxon>
        <taxon>Bacillati</taxon>
        <taxon>Actinomycetota</taxon>
        <taxon>Actinomycetes</taxon>
        <taxon>Micrococcales</taxon>
        <taxon>Microbacteriaceae</taxon>
        <taxon>Microbacterium</taxon>
    </lineage>
</organism>
<comment type="caution">
    <text evidence="2">The sequence shown here is derived from an EMBL/GenBank/DDBJ whole genome shotgun (WGS) entry which is preliminary data.</text>
</comment>
<feature type="compositionally biased region" description="Basic and acidic residues" evidence="1">
    <location>
        <begin position="39"/>
        <end position="60"/>
    </location>
</feature>
<evidence type="ECO:0000256" key="1">
    <source>
        <dbReference type="SAM" id="MobiDB-lite"/>
    </source>
</evidence>
<name>A0ABP5BW18_9MICO</name>
<evidence type="ECO:0000313" key="3">
    <source>
        <dbReference type="Proteomes" id="UP001499933"/>
    </source>
</evidence>